<feature type="domain" description="Histidine kinase/HSP90-like ATPase" evidence="10">
    <location>
        <begin position="289"/>
        <end position="387"/>
    </location>
</feature>
<evidence type="ECO:0000256" key="8">
    <source>
        <dbReference type="ARBA" id="ARBA00023136"/>
    </source>
</evidence>
<keyword evidence="6 9" id="KW-1133">Transmembrane helix</keyword>
<dbReference type="PANTHER" id="PTHR24421:SF37">
    <property type="entry name" value="SENSOR HISTIDINE KINASE NARS"/>
    <property type="match status" value="1"/>
</dbReference>
<keyword evidence="4 9" id="KW-0812">Transmembrane</keyword>
<feature type="transmembrane region" description="Helical" evidence="9">
    <location>
        <begin position="66"/>
        <end position="86"/>
    </location>
</feature>
<dbReference type="Pfam" id="PF02518">
    <property type="entry name" value="HATPase_c"/>
    <property type="match status" value="1"/>
</dbReference>
<keyword evidence="3" id="KW-0808">Transferase</keyword>
<feature type="transmembrane region" description="Helical" evidence="9">
    <location>
        <begin position="93"/>
        <end position="113"/>
    </location>
</feature>
<dbReference type="InterPro" id="IPR003594">
    <property type="entry name" value="HATPase_dom"/>
</dbReference>
<dbReference type="InterPro" id="IPR036890">
    <property type="entry name" value="HATPase_C_sf"/>
</dbReference>
<evidence type="ECO:0000256" key="4">
    <source>
        <dbReference type="ARBA" id="ARBA00022692"/>
    </source>
</evidence>
<dbReference type="SMART" id="SM00387">
    <property type="entry name" value="HATPase_c"/>
    <property type="match status" value="1"/>
</dbReference>
<sequence length="398" mass="41012">MSAGREIAAAALGRAVLIARAAATMSAAAAGLLLVEDRSRVVAVLVLVAAATVAQLGALARWPGLVARPAAVVAADFVLVFAVLVVSRGGIAYFCFAAGAGALAGVVLGMRALPVWVAHAAVSFTVTAEVLRRSAPPADIAAFVVAFPMAGALAGLGAVVATTALARHLELSTHLLVQAQRTAAASERARLARELHDSVAKTLRGVSLAALALPASLRRQPALAEHLAGTVAAGATAAARQARELLEEMRFDVTDRSFTAAVDEVCRAWGAAAGLPVRAELDTVEPPVMVCYELTRILREALANVARHAHARRVVVRLAATRRGVLLEVTDDGVGFTVPTDLSRLQSASHFGIVGMAERARMVGGRLRLESVPGAGSTVSVHVPIGAGLVDRRPVSAR</sequence>
<evidence type="ECO:0000256" key="6">
    <source>
        <dbReference type="ARBA" id="ARBA00022989"/>
    </source>
</evidence>
<dbReference type="Gene3D" id="3.30.565.10">
    <property type="entry name" value="Histidine kinase-like ATPase, C-terminal domain"/>
    <property type="match status" value="1"/>
</dbReference>
<keyword evidence="8 9" id="KW-0472">Membrane</keyword>
<evidence type="ECO:0000313" key="11">
    <source>
        <dbReference type="EMBL" id="MFC5001362.1"/>
    </source>
</evidence>
<dbReference type="Pfam" id="PF07730">
    <property type="entry name" value="HisKA_3"/>
    <property type="match status" value="1"/>
</dbReference>
<reference evidence="12" key="1">
    <citation type="journal article" date="2019" name="Int. J. Syst. Evol. Microbiol.">
        <title>The Global Catalogue of Microorganisms (GCM) 10K type strain sequencing project: providing services to taxonomists for standard genome sequencing and annotation.</title>
        <authorList>
            <consortium name="The Broad Institute Genomics Platform"/>
            <consortium name="The Broad Institute Genome Sequencing Center for Infectious Disease"/>
            <person name="Wu L."/>
            <person name="Ma J."/>
        </authorList>
    </citation>
    <scope>NUCLEOTIDE SEQUENCE [LARGE SCALE GENOMIC DNA]</scope>
    <source>
        <strain evidence="12">CGMCC 4.7152</strain>
    </source>
</reference>
<dbReference type="InterPro" id="IPR011712">
    <property type="entry name" value="Sig_transdc_His_kin_sub3_dim/P"/>
</dbReference>
<dbReference type="SUPFAM" id="SSF55874">
    <property type="entry name" value="ATPase domain of HSP90 chaperone/DNA topoisomerase II/histidine kinase"/>
    <property type="match status" value="1"/>
</dbReference>
<evidence type="ECO:0000256" key="1">
    <source>
        <dbReference type="ARBA" id="ARBA00004651"/>
    </source>
</evidence>
<feature type="transmembrane region" description="Helical" evidence="9">
    <location>
        <begin position="41"/>
        <end position="60"/>
    </location>
</feature>
<gene>
    <name evidence="11" type="ORF">ACFPIJ_26450</name>
</gene>
<dbReference type="EMBL" id="JBHSIU010000034">
    <property type="protein sequence ID" value="MFC5001362.1"/>
    <property type="molecule type" value="Genomic_DNA"/>
</dbReference>
<feature type="transmembrane region" description="Helical" evidence="9">
    <location>
        <begin position="140"/>
        <end position="166"/>
    </location>
</feature>
<dbReference type="GO" id="GO:0016301">
    <property type="term" value="F:kinase activity"/>
    <property type="evidence" value="ECO:0007669"/>
    <property type="project" value="UniProtKB-KW"/>
</dbReference>
<dbReference type="CDD" id="cd16917">
    <property type="entry name" value="HATPase_UhpB-NarQ-NarX-like"/>
    <property type="match status" value="1"/>
</dbReference>
<keyword evidence="12" id="KW-1185">Reference proteome</keyword>
<evidence type="ECO:0000256" key="5">
    <source>
        <dbReference type="ARBA" id="ARBA00022777"/>
    </source>
</evidence>
<evidence type="ECO:0000256" key="2">
    <source>
        <dbReference type="ARBA" id="ARBA00022475"/>
    </source>
</evidence>
<evidence type="ECO:0000256" key="9">
    <source>
        <dbReference type="SAM" id="Phobius"/>
    </source>
</evidence>
<protein>
    <submittedName>
        <fullName evidence="11">Sensor histidine kinase</fullName>
    </submittedName>
</protein>
<evidence type="ECO:0000259" key="10">
    <source>
        <dbReference type="SMART" id="SM00387"/>
    </source>
</evidence>
<comment type="subcellular location">
    <subcellularLocation>
        <location evidence="1">Cell membrane</location>
        <topology evidence="1">Multi-pass membrane protein</topology>
    </subcellularLocation>
</comment>
<dbReference type="RefSeq" id="WP_380118346.1">
    <property type="nucleotide sequence ID" value="NZ_JBHSIU010000034.1"/>
</dbReference>
<evidence type="ECO:0000256" key="3">
    <source>
        <dbReference type="ARBA" id="ARBA00022679"/>
    </source>
</evidence>
<keyword evidence="2" id="KW-1003">Cell membrane</keyword>
<keyword evidence="5 11" id="KW-0418">Kinase</keyword>
<dbReference type="Proteomes" id="UP001595912">
    <property type="component" value="Unassembled WGS sequence"/>
</dbReference>
<organism evidence="11 12">
    <name type="scientific">Dactylosporangium cerinum</name>
    <dbReference type="NCBI Taxonomy" id="1434730"/>
    <lineage>
        <taxon>Bacteria</taxon>
        <taxon>Bacillati</taxon>
        <taxon>Actinomycetota</taxon>
        <taxon>Actinomycetes</taxon>
        <taxon>Micromonosporales</taxon>
        <taxon>Micromonosporaceae</taxon>
        <taxon>Dactylosporangium</taxon>
    </lineage>
</organism>
<accession>A0ABV9VY87</accession>
<proteinExistence type="predicted"/>
<dbReference type="Gene3D" id="1.20.5.1930">
    <property type="match status" value="1"/>
</dbReference>
<evidence type="ECO:0000313" key="12">
    <source>
        <dbReference type="Proteomes" id="UP001595912"/>
    </source>
</evidence>
<dbReference type="InterPro" id="IPR050482">
    <property type="entry name" value="Sensor_HK_TwoCompSys"/>
</dbReference>
<keyword evidence="7" id="KW-0902">Two-component regulatory system</keyword>
<dbReference type="PANTHER" id="PTHR24421">
    <property type="entry name" value="NITRATE/NITRITE SENSOR PROTEIN NARX-RELATED"/>
    <property type="match status" value="1"/>
</dbReference>
<feature type="transmembrane region" description="Helical" evidence="9">
    <location>
        <begin position="12"/>
        <end position="34"/>
    </location>
</feature>
<name>A0ABV9VY87_9ACTN</name>
<comment type="caution">
    <text evidence="11">The sequence shown here is derived from an EMBL/GenBank/DDBJ whole genome shotgun (WGS) entry which is preliminary data.</text>
</comment>
<evidence type="ECO:0000256" key="7">
    <source>
        <dbReference type="ARBA" id="ARBA00023012"/>
    </source>
</evidence>